<evidence type="ECO:0000313" key="1">
    <source>
        <dbReference type="Proteomes" id="UP000035681"/>
    </source>
</evidence>
<accession>A0A0K0E5U0</accession>
<proteinExistence type="predicted"/>
<evidence type="ECO:0000313" key="2">
    <source>
        <dbReference type="WBParaSite" id="SSTP_0000487400.1"/>
    </source>
</evidence>
<dbReference type="Proteomes" id="UP000035681">
    <property type="component" value="Unplaced"/>
</dbReference>
<dbReference type="AlphaFoldDB" id="A0A0K0E5U0"/>
<dbReference type="WBParaSite" id="SSTP_0000487400.1">
    <property type="protein sequence ID" value="SSTP_0000487400.1"/>
    <property type="gene ID" value="SSTP_0000487400"/>
</dbReference>
<sequence>MTKYLRLKPYKIQFTKIIKEVDTAERLEIKSCIDNIKGSDVEKKHYDVFAKFEEASNNFKKSAECCDQAVEKCWQVSSRLSNIPSSVFEFNFNENEIGKIVKKMQ</sequence>
<evidence type="ECO:0000313" key="3">
    <source>
        <dbReference type="WBParaSite" id="TCONS_00012704.p1"/>
    </source>
</evidence>
<organism evidence="2">
    <name type="scientific">Strongyloides stercoralis</name>
    <name type="common">Threadworm</name>
    <dbReference type="NCBI Taxonomy" id="6248"/>
    <lineage>
        <taxon>Eukaryota</taxon>
        <taxon>Metazoa</taxon>
        <taxon>Ecdysozoa</taxon>
        <taxon>Nematoda</taxon>
        <taxon>Chromadorea</taxon>
        <taxon>Rhabditida</taxon>
        <taxon>Tylenchina</taxon>
        <taxon>Panagrolaimomorpha</taxon>
        <taxon>Strongyloidoidea</taxon>
        <taxon>Strongyloididae</taxon>
        <taxon>Strongyloides</taxon>
    </lineage>
</organism>
<name>A0A0K0E5U0_STRER</name>
<keyword evidence="1" id="KW-1185">Reference proteome</keyword>
<protein>
    <submittedName>
        <fullName evidence="2 3">Uncharacterized protein</fullName>
    </submittedName>
</protein>
<dbReference type="WBParaSite" id="TCONS_00012704.p1">
    <property type="protein sequence ID" value="TCONS_00012704.p1"/>
    <property type="gene ID" value="XLOC_008369"/>
</dbReference>
<reference evidence="2" key="1">
    <citation type="submission" date="2015-08" db="UniProtKB">
        <authorList>
            <consortium name="WormBaseParasite"/>
        </authorList>
    </citation>
    <scope>IDENTIFICATION</scope>
</reference>